<dbReference type="GO" id="GO:0034475">
    <property type="term" value="P:U4 snRNA 3'-end processing"/>
    <property type="evidence" value="ECO:0007669"/>
    <property type="project" value="TreeGrafter"/>
</dbReference>
<dbReference type="AlphaFoldDB" id="A0A087UAW7"/>
<dbReference type="STRING" id="407821.A0A087UAW7"/>
<dbReference type="GO" id="GO:0034473">
    <property type="term" value="P:U1 snRNA 3'-end processing"/>
    <property type="evidence" value="ECO:0007669"/>
    <property type="project" value="TreeGrafter"/>
</dbReference>
<protein>
    <submittedName>
        <fullName evidence="6">Exosome complex component RRP45</fullName>
    </submittedName>
</protein>
<sequence length="109" mass="12182">MKITSICERDFVVNCATRKSKRLDGRDLSQGRNLEITFGQERGCCLVMQGNTRVLAQVSCEVTEPKPATPTEGALYINLEFSAMASPEAKSQMRTSDEAVEYQRSLERC</sequence>
<evidence type="ECO:0000256" key="4">
    <source>
        <dbReference type="ARBA" id="ARBA00022490"/>
    </source>
</evidence>
<comment type="subcellular location">
    <subcellularLocation>
        <location evidence="2">Cytoplasm</location>
    </subcellularLocation>
    <subcellularLocation>
        <location evidence="1">Nucleus</location>
    </subcellularLocation>
</comment>
<dbReference type="InterPro" id="IPR027408">
    <property type="entry name" value="PNPase/RNase_PH_dom_sf"/>
</dbReference>
<feature type="non-terminal residue" evidence="6">
    <location>
        <position position="109"/>
    </location>
</feature>
<keyword evidence="4" id="KW-0963">Cytoplasm</keyword>
<dbReference type="OMA" id="MKITSIC"/>
<dbReference type="GO" id="GO:0034476">
    <property type="term" value="P:U5 snRNA 3'-end processing"/>
    <property type="evidence" value="ECO:0007669"/>
    <property type="project" value="TreeGrafter"/>
</dbReference>
<dbReference type="GO" id="GO:0016075">
    <property type="term" value="P:rRNA catabolic process"/>
    <property type="evidence" value="ECO:0007669"/>
    <property type="project" value="TreeGrafter"/>
</dbReference>
<dbReference type="SUPFAM" id="SSF54211">
    <property type="entry name" value="Ribosomal protein S5 domain 2-like"/>
    <property type="match status" value="1"/>
</dbReference>
<dbReference type="GO" id="GO:0035925">
    <property type="term" value="F:mRNA 3'-UTR AU-rich region binding"/>
    <property type="evidence" value="ECO:0007669"/>
    <property type="project" value="TreeGrafter"/>
</dbReference>
<evidence type="ECO:0000313" key="6">
    <source>
        <dbReference type="EMBL" id="KFM74506.1"/>
    </source>
</evidence>
<evidence type="ECO:0000256" key="2">
    <source>
        <dbReference type="ARBA" id="ARBA00004496"/>
    </source>
</evidence>
<evidence type="ECO:0000256" key="3">
    <source>
        <dbReference type="ARBA" id="ARBA00006678"/>
    </source>
</evidence>
<dbReference type="OrthoDB" id="6417799at2759"/>
<dbReference type="GO" id="GO:0000176">
    <property type="term" value="C:nuclear exosome (RNase complex)"/>
    <property type="evidence" value="ECO:0007669"/>
    <property type="project" value="TreeGrafter"/>
</dbReference>
<dbReference type="GO" id="GO:0071028">
    <property type="term" value="P:nuclear mRNA surveillance"/>
    <property type="evidence" value="ECO:0007669"/>
    <property type="project" value="TreeGrafter"/>
</dbReference>
<dbReference type="GO" id="GO:0071038">
    <property type="term" value="P:TRAMP-dependent tRNA surveillance pathway"/>
    <property type="evidence" value="ECO:0007669"/>
    <property type="project" value="TreeGrafter"/>
</dbReference>
<organism evidence="6 7">
    <name type="scientific">Stegodyphus mimosarum</name>
    <name type="common">African social velvet spider</name>
    <dbReference type="NCBI Taxonomy" id="407821"/>
    <lineage>
        <taxon>Eukaryota</taxon>
        <taxon>Metazoa</taxon>
        <taxon>Ecdysozoa</taxon>
        <taxon>Arthropoda</taxon>
        <taxon>Chelicerata</taxon>
        <taxon>Arachnida</taxon>
        <taxon>Araneae</taxon>
        <taxon>Araneomorphae</taxon>
        <taxon>Entelegynae</taxon>
        <taxon>Eresoidea</taxon>
        <taxon>Eresidae</taxon>
        <taxon>Stegodyphus</taxon>
    </lineage>
</organism>
<dbReference type="InterPro" id="IPR050590">
    <property type="entry name" value="Exosome_comp_Rrp42_subfam"/>
</dbReference>
<reference evidence="6 7" key="1">
    <citation type="submission" date="2013-11" db="EMBL/GenBank/DDBJ databases">
        <title>Genome sequencing of Stegodyphus mimosarum.</title>
        <authorList>
            <person name="Bechsgaard J."/>
        </authorList>
    </citation>
    <scope>NUCLEOTIDE SEQUENCE [LARGE SCALE GENOMIC DNA]</scope>
</reference>
<dbReference type="GO" id="GO:0071035">
    <property type="term" value="P:nuclear polyadenylation-dependent rRNA catabolic process"/>
    <property type="evidence" value="ECO:0007669"/>
    <property type="project" value="TreeGrafter"/>
</dbReference>
<dbReference type="InterPro" id="IPR001247">
    <property type="entry name" value="ExoRNase_PH_dom1"/>
</dbReference>
<keyword evidence="7" id="KW-1185">Reference proteome</keyword>
<feature type="domain" description="Exoribonuclease phosphorolytic" evidence="5">
    <location>
        <begin position="30"/>
        <end position="109"/>
    </location>
</feature>
<name>A0A087UAW7_STEMI</name>
<gene>
    <name evidence="6" type="ORF">X975_09399</name>
</gene>
<dbReference type="Gene3D" id="3.30.230.70">
    <property type="entry name" value="GHMP Kinase, N-terminal domain"/>
    <property type="match status" value="1"/>
</dbReference>
<dbReference type="EMBL" id="KK119051">
    <property type="protein sequence ID" value="KFM74506.1"/>
    <property type="molecule type" value="Genomic_DNA"/>
</dbReference>
<dbReference type="Pfam" id="PF01138">
    <property type="entry name" value="RNase_PH"/>
    <property type="match status" value="1"/>
</dbReference>
<accession>A0A087UAW7</accession>
<dbReference type="GO" id="GO:0000467">
    <property type="term" value="P:exonucleolytic trimming to generate mature 3'-end of 5.8S rRNA from tricistronic rRNA transcript (SSU-rRNA, 5.8S rRNA, LSU-rRNA)"/>
    <property type="evidence" value="ECO:0007669"/>
    <property type="project" value="TreeGrafter"/>
</dbReference>
<evidence type="ECO:0000259" key="5">
    <source>
        <dbReference type="Pfam" id="PF01138"/>
    </source>
</evidence>
<evidence type="ECO:0000256" key="1">
    <source>
        <dbReference type="ARBA" id="ARBA00004123"/>
    </source>
</evidence>
<dbReference type="PANTHER" id="PTHR11097">
    <property type="entry name" value="EXOSOME COMPLEX EXONUCLEASE RIBOSOMAL RNA PROCESSING PROTEIN"/>
    <property type="match status" value="1"/>
</dbReference>
<proteinExistence type="inferred from homology"/>
<dbReference type="PANTHER" id="PTHR11097:SF14">
    <property type="entry name" value="EXOSOME COMPLEX COMPONENT RRP45"/>
    <property type="match status" value="1"/>
</dbReference>
<evidence type="ECO:0000313" key="7">
    <source>
        <dbReference type="Proteomes" id="UP000054359"/>
    </source>
</evidence>
<dbReference type="GO" id="GO:0000177">
    <property type="term" value="C:cytoplasmic exosome (RNase complex)"/>
    <property type="evidence" value="ECO:0007669"/>
    <property type="project" value="TreeGrafter"/>
</dbReference>
<dbReference type="InterPro" id="IPR020568">
    <property type="entry name" value="Ribosomal_Su5_D2-typ_SF"/>
</dbReference>
<dbReference type="Proteomes" id="UP000054359">
    <property type="component" value="Unassembled WGS sequence"/>
</dbReference>
<comment type="similarity">
    <text evidence="3">Belongs to the RNase PH family.</text>
</comment>